<keyword evidence="2" id="KW-0732">Signal</keyword>
<protein>
    <recommendedName>
        <fullName evidence="5">Secreted protein</fullName>
    </recommendedName>
</protein>
<comment type="caution">
    <text evidence="3">The sequence shown here is derived from an EMBL/GenBank/DDBJ whole genome shotgun (WGS) entry which is preliminary data.</text>
</comment>
<dbReference type="EMBL" id="BMPQ01000047">
    <property type="protein sequence ID" value="GGL13810.1"/>
    <property type="molecule type" value="Genomic_DNA"/>
</dbReference>
<evidence type="ECO:0000256" key="2">
    <source>
        <dbReference type="SAM" id="SignalP"/>
    </source>
</evidence>
<evidence type="ECO:0008006" key="5">
    <source>
        <dbReference type="Google" id="ProtNLM"/>
    </source>
</evidence>
<reference evidence="3" key="2">
    <citation type="submission" date="2020-09" db="EMBL/GenBank/DDBJ databases">
        <authorList>
            <person name="Sun Q."/>
            <person name="Ohkuma M."/>
        </authorList>
    </citation>
    <scope>NUCLEOTIDE SEQUENCE</scope>
    <source>
        <strain evidence="3">JCM 3035</strain>
    </source>
</reference>
<gene>
    <name evidence="3" type="ORF">GCM10010094_88370</name>
</gene>
<keyword evidence="4" id="KW-1185">Reference proteome</keyword>
<evidence type="ECO:0000256" key="1">
    <source>
        <dbReference type="SAM" id="MobiDB-lite"/>
    </source>
</evidence>
<feature type="chain" id="PRO_5038430924" description="Secreted protein" evidence="2">
    <location>
        <begin position="18"/>
        <end position="162"/>
    </location>
</feature>
<reference evidence="3" key="1">
    <citation type="journal article" date="2014" name="Int. J. Syst. Evol. Microbiol.">
        <title>Complete genome sequence of Corynebacterium casei LMG S-19264T (=DSM 44701T), isolated from a smear-ripened cheese.</title>
        <authorList>
            <consortium name="US DOE Joint Genome Institute (JGI-PGF)"/>
            <person name="Walter F."/>
            <person name="Albersmeier A."/>
            <person name="Kalinowski J."/>
            <person name="Ruckert C."/>
        </authorList>
    </citation>
    <scope>NUCLEOTIDE SEQUENCE</scope>
    <source>
        <strain evidence="3">JCM 3035</strain>
    </source>
</reference>
<proteinExistence type="predicted"/>
<feature type="signal peptide" evidence="2">
    <location>
        <begin position="1"/>
        <end position="17"/>
    </location>
</feature>
<feature type="compositionally biased region" description="Basic and acidic residues" evidence="1">
    <location>
        <begin position="145"/>
        <end position="162"/>
    </location>
</feature>
<sequence>MTIAVSLRSGAAVLALAALLTGCGSGDEPKDSASPGMSGEQKAYYTCLQDQGVALEDRDDGQLRVDKDKYDATVAGKAERACADLLPDGVTAVDSETLASERKFAACVRENGFPAYPDPDPTTGESKPSKDLTRAIEQQDPDYLAARDKCEPGKDSGGRAGG</sequence>
<organism evidence="3 4">
    <name type="scientific">Streptomyces flaveus</name>
    <dbReference type="NCBI Taxonomy" id="66370"/>
    <lineage>
        <taxon>Bacteria</taxon>
        <taxon>Bacillati</taxon>
        <taxon>Actinomycetota</taxon>
        <taxon>Actinomycetes</taxon>
        <taxon>Kitasatosporales</taxon>
        <taxon>Streptomycetaceae</taxon>
        <taxon>Streptomyces</taxon>
        <taxon>Streptomyces aurantiacus group</taxon>
    </lineage>
</organism>
<evidence type="ECO:0000313" key="4">
    <source>
        <dbReference type="Proteomes" id="UP000637788"/>
    </source>
</evidence>
<dbReference type="Proteomes" id="UP000637788">
    <property type="component" value="Unassembled WGS sequence"/>
</dbReference>
<evidence type="ECO:0000313" key="3">
    <source>
        <dbReference type="EMBL" id="GGL13810.1"/>
    </source>
</evidence>
<dbReference type="AlphaFoldDB" id="A0A917VTX9"/>
<feature type="region of interest" description="Disordered" evidence="1">
    <location>
        <begin position="111"/>
        <end position="162"/>
    </location>
</feature>
<name>A0A917VTX9_9ACTN</name>
<accession>A0A917VTX9</accession>
<dbReference type="RefSeq" id="WP_189327354.1">
    <property type="nucleotide sequence ID" value="NZ_BMPQ01000047.1"/>
</dbReference>